<dbReference type="EMBL" id="JAINVZ010000017">
    <property type="protein sequence ID" value="MBY8887546.1"/>
    <property type="molecule type" value="Genomic_DNA"/>
</dbReference>
<feature type="domain" description="Beta-lactamase-related" evidence="1">
    <location>
        <begin position="36"/>
        <end position="357"/>
    </location>
</feature>
<accession>A0ABS7QWF4</accession>
<evidence type="ECO:0000313" key="3">
    <source>
        <dbReference type="Proteomes" id="UP001198565"/>
    </source>
</evidence>
<sequence length="483" mass="51814">MPETVSWDARGNWQAKGRWGTRDSAGHAFYLDHWQARLDRLRDTYQVPGASVAVLVDGDVHEFASGLLHRGTGVEATTDSIFQLGSLAKVYTASLVMQLADEGRIDLDAPVKDVLPDFVVGDPLATETITPRQLLSHRSGLTCDFTFDSGRGDDCLARYVEAARHVGLDCPPGTAVSYSSLGYNVLGRVVEVLTGQTWDDALKERLLTPLGLTGTMTLPEEALAHRVAMGHLGELGHDPDPAPAWDLMPRSAGPYGRVLATAGDVARFARMHLADGTAPDGTRLLGAASVAAMRHREADVPDKWTVSADGWGLGWTLYDWSGTPGFGHDGASIGQYGFLRVVPRAGVALVLLTNGGDARRLYEELFGELLDELAGVRMPEPFGPPEQPPAVDVAPLVGTYLREGVRITVTDRDGTAHLVYEFVDGMKDFSPPLEMDLAPVSEKVFAGPGSGAYSADWMPVVFATLSDGTDCVYIGMRAAPKTA</sequence>
<dbReference type="PANTHER" id="PTHR46825">
    <property type="entry name" value="D-ALANYL-D-ALANINE-CARBOXYPEPTIDASE/ENDOPEPTIDASE AMPH"/>
    <property type="match status" value="1"/>
</dbReference>
<keyword evidence="3" id="KW-1185">Reference proteome</keyword>
<dbReference type="InterPro" id="IPR050491">
    <property type="entry name" value="AmpC-like"/>
</dbReference>
<dbReference type="RefSeq" id="WP_222980296.1">
    <property type="nucleotide sequence ID" value="NZ_JAINVZ010000017.1"/>
</dbReference>
<dbReference type="Pfam" id="PF00144">
    <property type="entry name" value="Beta-lactamase"/>
    <property type="match status" value="1"/>
</dbReference>
<evidence type="ECO:0000313" key="2">
    <source>
        <dbReference type="EMBL" id="MBY8887546.1"/>
    </source>
</evidence>
<dbReference type="Gene3D" id="3.40.710.10">
    <property type="entry name" value="DD-peptidase/beta-lactamase superfamily"/>
    <property type="match status" value="1"/>
</dbReference>
<dbReference type="InterPro" id="IPR001466">
    <property type="entry name" value="Beta-lactam-related"/>
</dbReference>
<reference evidence="2 3" key="1">
    <citation type="submission" date="2021-08" db="EMBL/GenBank/DDBJ databases">
        <title>Streptomyces sp. PTM05 isolated from lichen.</title>
        <authorList>
            <person name="Somphong A."/>
            <person name="Phongsopitanun W."/>
            <person name="Tanasupawat S."/>
        </authorList>
    </citation>
    <scope>NUCLEOTIDE SEQUENCE [LARGE SCALE GENOMIC DNA]</scope>
    <source>
        <strain evidence="2 3">Ptm05</strain>
    </source>
</reference>
<dbReference type="InterPro" id="IPR012338">
    <property type="entry name" value="Beta-lactam/transpept-like"/>
</dbReference>
<dbReference type="Proteomes" id="UP001198565">
    <property type="component" value="Unassembled WGS sequence"/>
</dbReference>
<name>A0ABS7QWF4_9ACTN</name>
<comment type="caution">
    <text evidence="2">The sequence shown here is derived from an EMBL/GenBank/DDBJ whole genome shotgun (WGS) entry which is preliminary data.</text>
</comment>
<dbReference type="SUPFAM" id="SSF56601">
    <property type="entry name" value="beta-lactamase/transpeptidase-like"/>
    <property type="match status" value="1"/>
</dbReference>
<evidence type="ECO:0000259" key="1">
    <source>
        <dbReference type="Pfam" id="PF00144"/>
    </source>
</evidence>
<dbReference type="PANTHER" id="PTHR46825:SF9">
    <property type="entry name" value="BETA-LACTAMASE-RELATED DOMAIN-CONTAINING PROTEIN"/>
    <property type="match status" value="1"/>
</dbReference>
<gene>
    <name evidence="2" type="ORF">K7472_22275</name>
</gene>
<organism evidence="2 3">
    <name type="scientific">Streptantibioticus parmotrematis</name>
    <dbReference type="NCBI Taxonomy" id="2873249"/>
    <lineage>
        <taxon>Bacteria</taxon>
        <taxon>Bacillati</taxon>
        <taxon>Actinomycetota</taxon>
        <taxon>Actinomycetes</taxon>
        <taxon>Kitasatosporales</taxon>
        <taxon>Streptomycetaceae</taxon>
        <taxon>Streptantibioticus</taxon>
    </lineage>
</organism>
<protein>
    <submittedName>
        <fullName evidence="2">Beta-lactamase family protein</fullName>
    </submittedName>
</protein>
<proteinExistence type="predicted"/>